<comment type="caution">
    <text evidence="6">The sequence shown here is derived from an EMBL/GenBank/DDBJ whole genome shotgun (WGS) entry which is preliminary data.</text>
</comment>
<dbReference type="Gene3D" id="3.10.25.10">
    <property type="entry name" value="Formyl transferase, C-terminal domain"/>
    <property type="match status" value="1"/>
</dbReference>
<comment type="catalytic activity">
    <reaction evidence="4">
        <text>L-methionyl-tRNA(fMet) + (6R)-10-formyltetrahydrofolate = N-formyl-L-methionyl-tRNA(fMet) + (6S)-5,6,7,8-tetrahydrofolate + H(+)</text>
        <dbReference type="Rhea" id="RHEA:24380"/>
        <dbReference type="Rhea" id="RHEA-COMP:9952"/>
        <dbReference type="Rhea" id="RHEA-COMP:9953"/>
        <dbReference type="ChEBI" id="CHEBI:15378"/>
        <dbReference type="ChEBI" id="CHEBI:57453"/>
        <dbReference type="ChEBI" id="CHEBI:78530"/>
        <dbReference type="ChEBI" id="CHEBI:78844"/>
        <dbReference type="ChEBI" id="CHEBI:195366"/>
        <dbReference type="EC" id="2.1.2.9"/>
    </reaction>
</comment>
<accession>A0A0D0F8A2</accession>
<dbReference type="Pfam" id="PF02911">
    <property type="entry name" value="Formyl_trans_C"/>
    <property type="match status" value="1"/>
</dbReference>
<proteinExistence type="predicted"/>
<reference evidence="6 7" key="1">
    <citation type="submission" date="2015-01" db="EMBL/GenBank/DDBJ databases">
        <title>Draft genome sequence of Pedobacter sp. NL19 isolated from sludge of an effluent treatment pond in an abandoned uranium mine.</title>
        <authorList>
            <person name="Santos T."/>
            <person name="Caetano T."/>
            <person name="Covas C."/>
            <person name="Cruz A."/>
            <person name="Mendo S."/>
        </authorList>
    </citation>
    <scope>NUCLEOTIDE SEQUENCE [LARGE SCALE GENOMIC DNA]</scope>
    <source>
        <strain evidence="6 7">NL19</strain>
    </source>
</reference>
<evidence type="ECO:0000313" key="7">
    <source>
        <dbReference type="Proteomes" id="UP000032049"/>
    </source>
</evidence>
<evidence type="ECO:0000256" key="1">
    <source>
        <dbReference type="ARBA" id="ARBA00002606"/>
    </source>
</evidence>
<dbReference type="InterPro" id="IPR005793">
    <property type="entry name" value="Formyl_trans_C"/>
</dbReference>
<dbReference type="EMBL" id="JXRA01000028">
    <property type="protein sequence ID" value="KIO77853.1"/>
    <property type="molecule type" value="Genomic_DNA"/>
</dbReference>
<dbReference type="SUPFAM" id="SSF50486">
    <property type="entry name" value="FMT C-terminal domain-like"/>
    <property type="match status" value="1"/>
</dbReference>
<dbReference type="AlphaFoldDB" id="A0A0D0F8A2"/>
<comment type="function">
    <text evidence="1">Attaches a formyl group to the free amino group of methionyl-tRNA(fMet). The formyl group appears to play a dual role in the initiator identity of N-formylmethionyl-tRNA by promoting its recognition by IF2 and preventing the misappropriation of this tRNA by the elongation apparatus.</text>
</comment>
<evidence type="ECO:0000256" key="2">
    <source>
        <dbReference type="ARBA" id="ARBA00012261"/>
    </source>
</evidence>
<sequence>MVRALNRGNIDNSFELARIIFDDDIFIVHDLEPLMIKHLQVPGTILQCDDKGMIIATSDGAVCVKKLITRKGESINADELHKRHQLKENHVLSVPSIAFGQKLQLKCEATSPDEVFCANAWRKAVAVPNRLSESGHIREIYAQLSAIPNEIKRNSEKAPLILIALALLLKHIIGDTVPVLYISSPLRKEIKGMESFFNSDLPFIVMLQNNKNVKDMMAGLTKKMEKISHRGLHSKDLFIRRKIVPKMLPLAIETGKNIQKIHLPDAHLIIQLHPSKNTFCITTHPLCDKEIYNYVSRLNFTETLNSMISLLSNDKNSPAMDFLKLPEVTLMPEKKTYLSPTQHDLH</sequence>
<name>A0A0D0F8A2_9SPHI</name>
<dbReference type="Proteomes" id="UP000032049">
    <property type="component" value="Unassembled WGS sequence"/>
</dbReference>
<dbReference type="GO" id="GO:0004479">
    <property type="term" value="F:methionyl-tRNA formyltransferase activity"/>
    <property type="evidence" value="ECO:0007669"/>
    <property type="project" value="UniProtKB-EC"/>
</dbReference>
<gene>
    <name evidence="6" type="ORF">TH53_06870</name>
</gene>
<evidence type="ECO:0000313" key="6">
    <source>
        <dbReference type="EMBL" id="KIO77853.1"/>
    </source>
</evidence>
<dbReference type="InterPro" id="IPR037022">
    <property type="entry name" value="Formyl_trans_C_sf"/>
</dbReference>
<evidence type="ECO:0000259" key="5">
    <source>
        <dbReference type="Pfam" id="PF02911"/>
    </source>
</evidence>
<organism evidence="6 7">
    <name type="scientific">Pedobacter lusitanus</name>
    <dbReference type="NCBI Taxonomy" id="1503925"/>
    <lineage>
        <taxon>Bacteria</taxon>
        <taxon>Pseudomonadati</taxon>
        <taxon>Bacteroidota</taxon>
        <taxon>Sphingobacteriia</taxon>
        <taxon>Sphingobacteriales</taxon>
        <taxon>Sphingobacteriaceae</taxon>
        <taxon>Pedobacter</taxon>
    </lineage>
</organism>
<dbReference type="InterPro" id="IPR011034">
    <property type="entry name" value="Formyl_transferase-like_C_sf"/>
</dbReference>
<protein>
    <recommendedName>
        <fullName evidence="3">Methionyl-tRNA formyltransferase</fullName>
        <ecNumber evidence="2">2.1.2.9</ecNumber>
    </recommendedName>
</protein>
<evidence type="ECO:0000256" key="4">
    <source>
        <dbReference type="ARBA" id="ARBA00048558"/>
    </source>
</evidence>
<dbReference type="EC" id="2.1.2.9" evidence="2"/>
<evidence type="ECO:0000256" key="3">
    <source>
        <dbReference type="ARBA" id="ARBA00016014"/>
    </source>
</evidence>
<feature type="domain" description="Formyl transferase C-terminal" evidence="5">
    <location>
        <begin position="20"/>
        <end position="84"/>
    </location>
</feature>
<keyword evidence="7" id="KW-1185">Reference proteome</keyword>